<dbReference type="InterPro" id="IPR004089">
    <property type="entry name" value="MCPsignal_dom"/>
</dbReference>
<name>A0A6V8N583_9BACT</name>
<feature type="domain" description="HAMP" evidence="6">
    <location>
        <begin position="206"/>
        <end position="260"/>
    </location>
</feature>
<sequence length="539" mass="57181">MTIRTKMMINTLASVLVVAALIASAYWGTGKLGNMQDKGAVLAAHAEDALEAAGMAAKLYQVIADAEINRDLNNSASEWAKAKKEAYQSVVENMSTHAEGPEERRLVAEGKKGLDEVVSLYENKMLPLLKATPEVTKEIREVDDAIDKQVKSMAESMGLLRKYIDKKAKDADQAFDEVRATMRITCLLVGLLGLAVSISLSISTTQSVLGPLRKQMEVLQDMARGEGDLTRKLDASRPDEFGELASWFNQFLEKIALIISQVATTSERVATAANQLQSTAGQIAAGAEEVSSQTGTLATASEEMATTGADITQSCQRAAESASHASDSAQSGGDVVRQTIDGMAKIATKVQQAARTVEELGAKSSEIGTIIGTIEDIADQTNLLALNAAIEAARAGDQGRGFAVVASEVRALAERTTRATRETGDMIKAIQNGTKEAVAAMAEGVGEVEKGTAASQRSEDALEEILSKIQEVALQIHQIATAVEEQTATTSEINNNILQITTVVDDTTRGAQETATASADLSQLAESLQGIVHQFKLAV</sequence>
<dbReference type="GO" id="GO:0006935">
    <property type="term" value="P:chemotaxis"/>
    <property type="evidence" value="ECO:0007669"/>
    <property type="project" value="UniProtKB-ARBA"/>
</dbReference>
<dbReference type="PANTHER" id="PTHR32089:SF112">
    <property type="entry name" value="LYSOZYME-LIKE PROTEIN-RELATED"/>
    <property type="match status" value="1"/>
</dbReference>
<evidence type="ECO:0000256" key="2">
    <source>
        <dbReference type="ARBA" id="ARBA00023224"/>
    </source>
</evidence>
<evidence type="ECO:0008006" key="9">
    <source>
        <dbReference type="Google" id="ProtNLM"/>
    </source>
</evidence>
<dbReference type="CDD" id="cd11386">
    <property type="entry name" value="MCP_signal"/>
    <property type="match status" value="1"/>
</dbReference>
<dbReference type="PROSITE" id="PS50111">
    <property type="entry name" value="CHEMOTAXIS_TRANSDUC_2"/>
    <property type="match status" value="1"/>
</dbReference>
<evidence type="ECO:0000313" key="7">
    <source>
        <dbReference type="EMBL" id="GFO67715.1"/>
    </source>
</evidence>
<dbReference type="SMART" id="SM00304">
    <property type="entry name" value="HAMP"/>
    <property type="match status" value="3"/>
</dbReference>
<evidence type="ECO:0000256" key="3">
    <source>
        <dbReference type="ARBA" id="ARBA00029447"/>
    </source>
</evidence>
<dbReference type="GO" id="GO:0007165">
    <property type="term" value="P:signal transduction"/>
    <property type="evidence" value="ECO:0007669"/>
    <property type="project" value="UniProtKB-KW"/>
</dbReference>
<gene>
    <name evidence="7" type="ORF">GMLC_12940</name>
</gene>
<proteinExistence type="inferred from homology"/>
<keyword evidence="8" id="KW-1185">Reference proteome</keyword>
<dbReference type="EMBL" id="BLXZ01000002">
    <property type="protein sequence ID" value="GFO67715.1"/>
    <property type="molecule type" value="Genomic_DNA"/>
</dbReference>
<dbReference type="AlphaFoldDB" id="A0A6V8N583"/>
<dbReference type="InterPro" id="IPR003660">
    <property type="entry name" value="HAMP_dom"/>
</dbReference>
<feature type="domain" description="Methyl-accepting transducer" evidence="5">
    <location>
        <begin position="265"/>
        <end position="501"/>
    </location>
</feature>
<comment type="subcellular location">
    <subcellularLocation>
        <location evidence="1">Membrane</location>
    </subcellularLocation>
</comment>
<dbReference type="PROSITE" id="PS50885">
    <property type="entry name" value="HAMP"/>
    <property type="match status" value="1"/>
</dbReference>
<dbReference type="GO" id="GO:0016020">
    <property type="term" value="C:membrane"/>
    <property type="evidence" value="ECO:0007669"/>
    <property type="project" value="UniProtKB-SubCell"/>
</dbReference>
<evidence type="ECO:0000256" key="1">
    <source>
        <dbReference type="ARBA" id="ARBA00004370"/>
    </source>
</evidence>
<dbReference type="Pfam" id="PF00015">
    <property type="entry name" value="MCPsignal"/>
    <property type="match status" value="1"/>
</dbReference>
<dbReference type="RefSeq" id="WP_183360242.1">
    <property type="nucleotide sequence ID" value="NZ_BLXZ01000002.1"/>
</dbReference>
<dbReference type="PANTHER" id="PTHR32089">
    <property type="entry name" value="METHYL-ACCEPTING CHEMOTAXIS PROTEIN MCPB"/>
    <property type="match status" value="1"/>
</dbReference>
<dbReference type="Gene3D" id="1.10.287.950">
    <property type="entry name" value="Methyl-accepting chemotaxis protein"/>
    <property type="match status" value="1"/>
</dbReference>
<dbReference type="SMART" id="SM00283">
    <property type="entry name" value="MA"/>
    <property type="match status" value="1"/>
</dbReference>
<protein>
    <recommendedName>
        <fullName evidence="9">Methyl-accepting chemotaxis protein</fullName>
    </recommendedName>
</protein>
<keyword evidence="2 4" id="KW-0807">Transducer</keyword>
<comment type="similarity">
    <text evidence="3">Belongs to the methyl-accepting chemotaxis (MCP) protein family.</text>
</comment>
<evidence type="ECO:0000313" key="8">
    <source>
        <dbReference type="Proteomes" id="UP000587586"/>
    </source>
</evidence>
<dbReference type="FunFam" id="1.10.287.950:FF:000001">
    <property type="entry name" value="Methyl-accepting chemotaxis sensory transducer"/>
    <property type="match status" value="1"/>
</dbReference>
<dbReference type="Pfam" id="PF00672">
    <property type="entry name" value="HAMP"/>
    <property type="match status" value="1"/>
</dbReference>
<evidence type="ECO:0000259" key="6">
    <source>
        <dbReference type="PROSITE" id="PS50885"/>
    </source>
</evidence>
<dbReference type="SUPFAM" id="SSF58104">
    <property type="entry name" value="Methyl-accepting chemotaxis protein (MCP) signaling domain"/>
    <property type="match status" value="1"/>
</dbReference>
<organism evidence="7 8">
    <name type="scientific">Geomonas limicola</name>
    <dbReference type="NCBI Taxonomy" id="2740186"/>
    <lineage>
        <taxon>Bacteria</taxon>
        <taxon>Pseudomonadati</taxon>
        <taxon>Thermodesulfobacteriota</taxon>
        <taxon>Desulfuromonadia</taxon>
        <taxon>Geobacterales</taxon>
        <taxon>Geobacteraceae</taxon>
        <taxon>Geomonas</taxon>
    </lineage>
</organism>
<evidence type="ECO:0000256" key="4">
    <source>
        <dbReference type="PROSITE-ProRule" id="PRU00284"/>
    </source>
</evidence>
<evidence type="ECO:0000259" key="5">
    <source>
        <dbReference type="PROSITE" id="PS50111"/>
    </source>
</evidence>
<reference evidence="8" key="1">
    <citation type="submission" date="2020-06" db="EMBL/GenBank/DDBJ databases">
        <title>Draft genomic sequecing of Geomonas sp. Red745.</title>
        <authorList>
            <person name="Itoh H."/>
            <person name="Xu Z.X."/>
            <person name="Ushijima N."/>
            <person name="Masuda Y."/>
            <person name="Shiratori Y."/>
            <person name="Senoo K."/>
        </authorList>
    </citation>
    <scope>NUCLEOTIDE SEQUENCE [LARGE SCALE GENOMIC DNA]</scope>
    <source>
        <strain evidence="8">Red745</strain>
    </source>
</reference>
<comment type="caution">
    <text evidence="7">The sequence shown here is derived from an EMBL/GenBank/DDBJ whole genome shotgun (WGS) entry which is preliminary data.</text>
</comment>
<dbReference type="Proteomes" id="UP000587586">
    <property type="component" value="Unassembled WGS sequence"/>
</dbReference>
<dbReference type="CDD" id="cd06225">
    <property type="entry name" value="HAMP"/>
    <property type="match status" value="1"/>
</dbReference>
<accession>A0A6V8N583</accession>